<feature type="non-terminal residue" evidence="1">
    <location>
        <position position="101"/>
    </location>
</feature>
<reference evidence="1 2" key="1">
    <citation type="submission" date="2020-02" db="EMBL/GenBank/DDBJ databases">
        <authorList>
            <person name="Ferguson B K."/>
        </authorList>
    </citation>
    <scope>NUCLEOTIDE SEQUENCE [LARGE SCALE GENOMIC DNA]</scope>
</reference>
<proteinExistence type="predicted"/>
<name>A0A6H5HAA4_9HEMI</name>
<evidence type="ECO:0000313" key="1">
    <source>
        <dbReference type="EMBL" id="CAB0013439.1"/>
    </source>
</evidence>
<accession>A0A6H5HAA4</accession>
<keyword evidence="2" id="KW-1185">Reference proteome</keyword>
<organism evidence="1 2">
    <name type="scientific">Nesidiocoris tenuis</name>
    <dbReference type="NCBI Taxonomy" id="355587"/>
    <lineage>
        <taxon>Eukaryota</taxon>
        <taxon>Metazoa</taxon>
        <taxon>Ecdysozoa</taxon>
        <taxon>Arthropoda</taxon>
        <taxon>Hexapoda</taxon>
        <taxon>Insecta</taxon>
        <taxon>Pterygota</taxon>
        <taxon>Neoptera</taxon>
        <taxon>Paraneoptera</taxon>
        <taxon>Hemiptera</taxon>
        <taxon>Heteroptera</taxon>
        <taxon>Panheteroptera</taxon>
        <taxon>Cimicomorpha</taxon>
        <taxon>Miridae</taxon>
        <taxon>Dicyphina</taxon>
        <taxon>Nesidiocoris</taxon>
    </lineage>
</organism>
<protein>
    <submittedName>
        <fullName evidence="1">Uncharacterized protein</fullName>
    </submittedName>
</protein>
<gene>
    <name evidence="1" type="ORF">NTEN_LOCUS18050</name>
</gene>
<dbReference type="Proteomes" id="UP000479000">
    <property type="component" value="Unassembled WGS sequence"/>
</dbReference>
<evidence type="ECO:0000313" key="2">
    <source>
        <dbReference type="Proteomes" id="UP000479000"/>
    </source>
</evidence>
<dbReference type="AlphaFoldDB" id="A0A6H5HAA4"/>
<dbReference type="EMBL" id="CADCXU010026679">
    <property type="protein sequence ID" value="CAB0013439.1"/>
    <property type="molecule type" value="Genomic_DNA"/>
</dbReference>
<sequence length="101" mass="11576">MKLSPRTSFDEFLPVFGRSFCRFLWSYNSKQQLHLKKTIPGCPAEADALRGPEFPTYNNRRQKPQASRPTLLLRPDTRLYSIVRMALQSATPHPPPSVDFG</sequence>